<evidence type="ECO:0000313" key="1">
    <source>
        <dbReference type="EMBL" id="KKN60236.1"/>
    </source>
</evidence>
<protein>
    <submittedName>
        <fullName evidence="1">Uncharacterized protein</fullName>
    </submittedName>
</protein>
<comment type="caution">
    <text evidence="1">The sequence shown here is derived from an EMBL/GenBank/DDBJ whole genome shotgun (WGS) entry which is preliminary data.</text>
</comment>
<name>A0A0F9UG71_9ZZZZ</name>
<gene>
    <name evidence="1" type="ORF">LCGC14_0534350</name>
</gene>
<sequence length="99" mass="11413">MNEIETILSYLQDILADTASKLGFMDSESIKAAREEYKSLGDFLVYEHVKQIMAREEYDLFIKEADDARLALYDNALFDLEAKKRATVIQISDSTKRIQ</sequence>
<proteinExistence type="predicted"/>
<reference evidence="1" key="1">
    <citation type="journal article" date="2015" name="Nature">
        <title>Complex archaea that bridge the gap between prokaryotes and eukaryotes.</title>
        <authorList>
            <person name="Spang A."/>
            <person name="Saw J.H."/>
            <person name="Jorgensen S.L."/>
            <person name="Zaremba-Niedzwiedzka K."/>
            <person name="Martijn J."/>
            <person name="Lind A.E."/>
            <person name="van Eijk R."/>
            <person name="Schleper C."/>
            <person name="Guy L."/>
            <person name="Ettema T.J."/>
        </authorList>
    </citation>
    <scope>NUCLEOTIDE SEQUENCE</scope>
</reference>
<accession>A0A0F9UG71</accession>
<organism evidence="1">
    <name type="scientific">marine sediment metagenome</name>
    <dbReference type="NCBI Taxonomy" id="412755"/>
    <lineage>
        <taxon>unclassified sequences</taxon>
        <taxon>metagenomes</taxon>
        <taxon>ecological metagenomes</taxon>
    </lineage>
</organism>
<dbReference type="AlphaFoldDB" id="A0A0F9UG71"/>
<dbReference type="EMBL" id="LAZR01000702">
    <property type="protein sequence ID" value="KKN60236.1"/>
    <property type="molecule type" value="Genomic_DNA"/>
</dbReference>